<dbReference type="RefSeq" id="WP_046849586.1">
    <property type="nucleotide sequence ID" value="NZ_CBDIPD010000031.1"/>
</dbReference>
<dbReference type="Proteomes" id="UP000183454">
    <property type="component" value="Unassembled WGS sequence"/>
</dbReference>
<reference evidence="2 5" key="2">
    <citation type="journal article" date="2016" name="Genome Announc.">
        <title>Genome Sequence of Nitrosomonas communis Strain Nm2, a Mesophilic Ammonia-Oxidizing Bacterium Isolated from Mediterranean Soil.</title>
        <authorList>
            <person name="Kozlowski J.A."/>
            <person name="Kits K.D."/>
            <person name="Stein L.Y."/>
        </authorList>
    </citation>
    <scope>NUCLEOTIDE SEQUENCE [LARGE SCALE GENOMIC DNA]</scope>
    <source>
        <strain evidence="2 5">Nm2</strain>
    </source>
</reference>
<organism evidence="2 5">
    <name type="scientific">Nitrosomonas communis</name>
    <dbReference type="NCBI Taxonomy" id="44574"/>
    <lineage>
        <taxon>Bacteria</taxon>
        <taxon>Pseudomonadati</taxon>
        <taxon>Pseudomonadota</taxon>
        <taxon>Betaproteobacteria</taxon>
        <taxon>Nitrosomonadales</taxon>
        <taxon>Nitrosomonadaceae</taxon>
        <taxon>Nitrosomonas</taxon>
    </lineage>
</organism>
<reference evidence="5" key="1">
    <citation type="submission" date="2015-05" db="EMBL/GenBank/DDBJ databases">
        <title>Draft genome of Nitrosomonas communis strain Nm2.</title>
        <authorList>
            <person name="Kozlowski J.A."/>
            <person name="Kits K.D."/>
            <person name="Stein L.Y."/>
        </authorList>
    </citation>
    <scope>NUCLEOTIDE SEQUENCE [LARGE SCALE GENOMIC DNA]</scope>
    <source>
        <strain evidence="5">Nm2</strain>
    </source>
</reference>
<reference evidence="3 6" key="3">
    <citation type="submission" date="2016-10" db="EMBL/GenBank/DDBJ databases">
        <authorList>
            <person name="de Groot N.N."/>
        </authorList>
    </citation>
    <scope>NUCLEOTIDE SEQUENCE [LARGE SCALE GENOMIC DNA]</scope>
    <source>
        <strain evidence="3 6">Nm110</strain>
    </source>
</reference>
<feature type="domain" description="Carrier" evidence="1">
    <location>
        <begin position="4"/>
        <end position="81"/>
    </location>
</feature>
<dbReference type="InterPro" id="IPR036736">
    <property type="entry name" value="ACP-like_sf"/>
</dbReference>
<evidence type="ECO:0000313" key="4">
    <source>
        <dbReference type="EMBL" id="TYP92340.1"/>
    </source>
</evidence>
<evidence type="ECO:0000313" key="6">
    <source>
        <dbReference type="Proteomes" id="UP000183454"/>
    </source>
</evidence>
<keyword evidence="5" id="KW-1185">Reference proteome</keyword>
<reference evidence="4 7" key="4">
    <citation type="submission" date="2019-07" db="EMBL/GenBank/DDBJ databases">
        <title>Active sludge and wastewater microbial communities from Klosterneuburg, Austria.</title>
        <authorList>
            <person name="Wagner M."/>
        </authorList>
    </citation>
    <scope>NUCLEOTIDE SEQUENCE [LARGE SCALE GENOMIC DNA]</scope>
    <source>
        <strain evidence="4 7">Nm2</strain>
    </source>
</reference>
<dbReference type="EMBL" id="VNHT01000006">
    <property type="protein sequence ID" value="TYP92340.1"/>
    <property type="molecule type" value="Genomic_DNA"/>
</dbReference>
<accession>A0A0F7KAW2</accession>
<dbReference type="OrthoDB" id="287644at2"/>
<evidence type="ECO:0000313" key="7">
    <source>
        <dbReference type="Proteomes" id="UP000324176"/>
    </source>
</evidence>
<dbReference type="Pfam" id="PF00550">
    <property type="entry name" value="PP-binding"/>
    <property type="match status" value="1"/>
</dbReference>
<dbReference type="InterPro" id="IPR009081">
    <property type="entry name" value="PP-bd_ACP"/>
</dbReference>
<dbReference type="Proteomes" id="UP000324176">
    <property type="component" value="Unassembled WGS sequence"/>
</dbReference>
<dbReference type="EMBL" id="CP011451">
    <property type="protein sequence ID" value="AKH37505.1"/>
    <property type="molecule type" value="Genomic_DNA"/>
</dbReference>
<protein>
    <submittedName>
        <fullName evidence="3">Acyl carrier protein</fullName>
    </submittedName>
    <submittedName>
        <fullName evidence="2">Phosphopantetheine-binding protein</fullName>
    </submittedName>
</protein>
<dbReference type="PROSITE" id="PS50075">
    <property type="entry name" value="CARRIER"/>
    <property type="match status" value="1"/>
</dbReference>
<dbReference type="KEGG" id="nco:AAW31_06245"/>
<dbReference type="Gene3D" id="1.10.1200.10">
    <property type="entry name" value="ACP-like"/>
    <property type="match status" value="1"/>
</dbReference>
<evidence type="ECO:0000313" key="3">
    <source>
        <dbReference type="EMBL" id="SDW22576.1"/>
    </source>
</evidence>
<evidence type="ECO:0000259" key="1">
    <source>
        <dbReference type="PROSITE" id="PS50075"/>
    </source>
</evidence>
<evidence type="ECO:0000313" key="2">
    <source>
        <dbReference type="EMBL" id="AKH37505.1"/>
    </source>
</evidence>
<sequence length="85" mass="9652">MVEINQEDILDLLCRRLASFANAEQEITPETNLITQLAIDSIKLLNLIMELEDNFDISIPLNALTDVVTVYDLANLIYRIKSDSK</sequence>
<dbReference type="Proteomes" id="UP000034156">
    <property type="component" value="Chromosome"/>
</dbReference>
<proteinExistence type="predicted"/>
<dbReference type="EMBL" id="FNNH01000005">
    <property type="protein sequence ID" value="SDW22576.1"/>
    <property type="molecule type" value="Genomic_DNA"/>
</dbReference>
<dbReference type="AlphaFoldDB" id="A0A0F7KAW2"/>
<dbReference type="PATRIC" id="fig|44574.3.peg.1494"/>
<evidence type="ECO:0000313" key="5">
    <source>
        <dbReference type="Proteomes" id="UP000034156"/>
    </source>
</evidence>
<dbReference type="SUPFAM" id="SSF47336">
    <property type="entry name" value="ACP-like"/>
    <property type="match status" value="1"/>
</dbReference>
<name>A0A0F7KAW2_9PROT</name>
<gene>
    <name evidence="2" type="ORF">AAW31_06245</name>
    <name evidence="4" type="ORF">BCL69_100625</name>
    <name evidence="3" type="ORF">SAMN05421882_100585</name>
</gene>